<evidence type="ECO:0000256" key="8">
    <source>
        <dbReference type="RuleBase" id="RU003346"/>
    </source>
</evidence>
<dbReference type="FunFam" id="1.20.1250.20:FF:000134">
    <property type="entry name" value="MFS sugar transporter protein"/>
    <property type="match status" value="1"/>
</dbReference>
<name>A0A9P6JUW9_9AGAR</name>
<feature type="transmembrane region" description="Helical" evidence="10">
    <location>
        <begin position="248"/>
        <end position="267"/>
    </location>
</feature>
<evidence type="ECO:0000313" key="13">
    <source>
        <dbReference type="Proteomes" id="UP000807306"/>
    </source>
</evidence>
<dbReference type="SUPFAM" id="SSF103473">
    <property type="entry name" value="MFS general substrate transporter"/>
    <property type="match status" value="1"/>
</dbReference>
<dbReference type="NCBIfam" id="TIGR00879">
    <property type="entry name" value="SP"/>
    <property type="match status" value="1"/>
</dbReference>
<protein>
    <submittedName>
        <fullName evidence="12">General substrate transporter</fullName>
    </submittedName>
</protein>
<evidence type="ECO:0000256" key="6">
    <source>
        <dbReference type="ARBA" id="ARBA00023136"/>
    </source>
</evidence>
<dbReference type="InterPro" id="IPR036259">
    <property type="entry name" value="MFS_trans_sf"/>
</dbReference>
<dbReference type="Proteomes" id="UP000807306">
    <property type="component" value="Unassembled WGS sequence"/>
</dbReference>
<keyword evidence="13" id="KW-1185">Reference proteome</keyword>
<comment type="subcellular location">
    <subcellularLocation>
        <location evidence="1">Membrane</location>
        <topology evidence="1">Multi-pass membrane protein</topology>
    </subcellularLocation>
</comment>
<feature type="region of interest" description="Disordered" evidence="9">
    <location>
        <begin position="1"/>
        <end position="52"/>
    </location>
</feature>
<evidence type="ECO:0000256" key="10">
    <source>
        <dbReference type="SAM" id="Phobius"/>
    </source>
</evidence>
<feature type="transmembrane region" description="Helical" evidence="10">
    <location>
        <begin position="375"/>
        <end position="393"/>
    </location>
</feature>
<feature type="transmembrane region" description="Helical" evidence="10">
    <location>
        <begin position="129"/>
        <end position="147"/>
    </location>
</feature>
<evidence type="ECO:0000256" key="1">
    <source>
        <dbReference type="ARBA" id="ARBA00004141"/>
    </source>
</evidence>
<feature type="transmembrane region" description="Helical" evidence="10">
    <location>
        <begin position="215"/>
        <end position="236"/>
    </location>
</feature>
<comment type="similarity">
    <text evidence="2 8">Belongs to the major facilitator superfamily. Sugar transporter (TC 2.A.1.1) family.</text>
</comment>
<keyword evidence="3 8" id="KW-0813">Transport</keyword>
<evidence type="ECO:0000256" key="5">
    <source>
        <dbReference type="ARBA" id="ARBA00022989"/>
    </source>
</evidence>
<dbReference type="InterPro" id="IPR050360">
    <property type="entry name" value="MFS_Sugar_Transporters"/>
</dbReference>
<organism evidence="12 13">
    <name type="scientific">Crepidotus variabilis</name>
    <dbReference type="NCBI Taxonomy" id="179855"/>
    <lineage>
        <taxon>Eukaryota</taxon>
        <taxon>Fungi</taxon>
        <taxon>Dikarya</taxon>
        <taxon>Basidiomycota</taxon>
        <taxon>Agaricomycotina</taxon>
        <taxon>Agaricomycetes</taxon>
        <taxon>Agaricomycetidae</taxon>
        <taxon>Agaricales</taxon>
        <taxon>Agaricineae</taxon>
        <taxon>Crepidotaceae</taxon>
        <taxon>Crepidotus</taxon>
    </lineage>
</organism>
<evidence type="ECO:0000256" key="9">
    <source>
        <dbReference type="SAM" id="MobiDB-lite"/>
    </source>
</evidence>
<accession>A0A9P6JUW9</accession>
<reference evidence="12" key="1">
    <citation type="submission" date="2020-11" db="EMBL/GenBank/DDBJ databases">
        <authorList>
            <consortium name="DOE Joint Genome Institute"/>
            <person name="Ahrendt S."/>
            <person name="Riley R."/>
            <person name="Andreopoulos W."/>
            <person name="Labutti K."/>
            <person name="Pangilinan J."/>
            <person name="Ruiz-Duenas F.J."/>
            <person name="Barrasa J.M."/>
            <person name="Sanchez-Garcia M."/>
            <person name="Camarero S."/>
            <person name="Miyauchi S."/>
            <person name="Serrano A."/>
            <person name="Linde D."/>
            <person name="Babiker R."/>
            <person name="Drula E."/>
            <person name="Ayuso-Fernandez I."/>
            <person name="Pacheco R."/>
            <person name="Padilla G."/>
            <person name="Ferreira P."/>
            <person name="Barriuso J."/>
            <person name="Kellner H."/>
            <person name="Castanera R."/>
            <person name="Alfaro M."/>
            <person name="Ramirez L."/>
            <person name="Pisabarro A.G."/>
            <person name="Kuo A."/>
            <person name="Tritt A."/>
            <person name="Lipzen A."/>
            <person name="He G."/>
            <person name="Yan M."/>
            <person name="Ng V."/>
            <person name="Cullen D."/>
            <person name="Martin F."/>
            <person name="Rosso M.-N."/>
            <person name="Henrissat B."/>
            <person name="Hibbett D."/>
            <person name="Martinez A.T."/>
            <person name="Grigoriev I.V."/>
        </authorList>
    </citation>
    <scope>NUCLEOTIDE SEQUENCE</scope>
    <source>
        <strain evidence="12">CBS 506.95</strain>
    </source>
</reference>
<dbReference type="GO" id="GO:0016020">
    <property type="term" value="C:membrane"/>
    <property type="evidence" value="ECO:0007669"/>
    <property type="project" value="UniProtKB-SubCell"/>
</dbReference>
<dbReference type="InterPro" id="IPR020846">
    <property type="entry name" value="MFS_dom"/>
</dbReference>
<dbReference type="OrthoDB" id="6133115at2759"/>
<dbReference type="Pfam" id="PF00083">
    <property type="entry name" value="Sugar_tr"/>
    <property type="match status" value="1"/>
</dbReference>
<keyword evidence="4 10" id="KW-0812">Transmembrane</keyword>
<comment type="catalytic activity">
    <reaction evidence="7">
        <text>myo-inositol(out) + H(+)(out) = myo-inositol(in) + H(+)(in)</text>
        <dbReference type="Rhea" id="RHEA:60364"/>
        <dbReference type="ChEBI" id="CHEBI:15378"/>
        <dbReference type="ChEBI" id="CHEBI:17268"/>
    </reaction>
</comment>
<feature type="transmembrane region" description="Helical" evidence="10">
    <location>
        <begin position="338"/>
        <end position="363"/>
    </location>
</feature>
<feature type="transmembrane region" description="Helical" evidence="10">
    <location>
        <begin position="405"/>
        <end position="427"/>
    </location>
</feature>
<keyword evidence="5 10" id="KW-1133">Transmembrane helix</keyword>
<dbReference type="GO" id="GO:0005351">
    <property type="term" value="F:carbohydrate:proton symporter activity"/>
    <property type="evidence" value="ECO:0007669"/>
    <property type="project" value="TreeGrafter"/>
</dbReference>
<evidence type="ECO:0000256" key="4">
    <source>
        <dbReference type="ARBA" id="ARBA00022692"/>
    </source>
</evidence>
<feature type="domain" description="Major facilitator superfamily (MFS) profile" evidence="11">
    <location>
        <begin position="87"/>
        <end position="524"/>
    </location>
</feature>
<dbReference type="AlphaFoldDB" id="A0A9P6JUW9"/>
<dbReference type="Gene3D" id="1.20.1250.20">
    <property type="entry name" value="MFS general substrate transporter like domains"/>
    <property type="match status" value="1"/>
</dbReference>
<keyword evidence="6 10" id="KW-0472">Membrane</keyword>
<evidence type="ECO:0000259" key="11">
    <source>
        <dbReference type="PROSITE" id="PS50850"/>
    </source>
</evidence>
<dbReference type="EMBL" id="MU157829">
    <property type="protein sequence ID" value="KAF9533254.1"/>
    <property type="molecule type" value="Genomic_DNA"/>
</dbReference>
<dbReference type="InterPro" id="IPR003663">
    <property type="entry name" value="Sugar/inositol_transpt"/>
</dbReference>
<proteinExistence type="inferred from homology"/>
<feature type="compositionally biased region" description="Basic and acidic residues" evidence="9">
    <location>
        <begin position="12"/>
        <end position="28"/>
    </location>
</feature>
<dbReference type="PANTHER" id="PTHR48022:SF79">
    <property type="entry name" value="LACTOSE PERMEASE, PUTATIVE (AFU_ORTHOLOGUE AFUA_6G01860)-RELATED"/>
    <property type="match status" value="1"/>
</dbReference>
<feature type="transmembrane region" description="Helical" evidence="10">
    <location>
        <begin position="433"/>
        <end position="451"/>
    </location>
</feature>
<dbReference type="PANTHER" id="PTHR48022">
    <property type="entry name" value="PLASTIDIC GLUCOSE TRANSPORTER 4"/>
    <property type="match status" value="1"/>
</dbReference>
<dbReference type="InterPro" id="IPR005828">
    <property type="entry name" value="MFS_sugar_transport-like"/>
</dbReference>
<evidence type="ECO:0000256" key="3">
    <source>
        <dbReference type="ARBA" id="ARBA00022448"/>
    </source>
</evidence>
<sequence length="562" mass="61883">MALNKPASMDNFQEKHSDGEHSIDKELTTDGPPSYSLANQAKSRKGLNGEGYKPMTPAERQIALKAALEVDPGVPSYSWVAFQMYLITLVICCCSGDSGFDGTVMGGINGMQQYLDYFGQKQVGKKTSIVFGIYTIGSIAGTIPASYLPDRIGRRGSMFFANTMIIIGACITANAKTQSMFLGGRFLTGLGSSCAGASAKSYLAEMAPAKSRGAYLGFLNSFFYVGQMTATGMMVATGRWASEMSWRLPLYVQVVPAAINVLCIFFCPESPRWLYSIGKSDQARKILAHYHSSTQDIHSPLIELEMGEIEEKIMINGADKTWWDFRPLFRTKADRYRAYMVILIGTFGQLSGNGMITYFLPVLLKDAGITSQNKVLVINFVNSVTSFIGALTGTFTVDRFGRRKILLIATIAITVILAVVSGLLSSFGNVARSNAGITFVLLFMVIFSYGWTPMQALYPAEVLSYEVRAKGLGFLGIISQLATLINTFGIPVALDKIKWKVYLIFLFWDIFEVIIIYFFVVETKGLTLEEINDVFESPNPRKYSQEVQIVSKKADHSHPESG</sequence>
<evidence type="ECO:0000256" key="7">
    <source>
        <dbReference type="ARBA" id="ARBA00049119"/>
    </source>
</evidence>
<comment type="caution">
    <text evidence="12">The sequence shown here is derived from an EMBL/GenBank/DDBJ whole genome shotgun (WGS) entry which is preliminary data.</text>
</comment>
<feature type="transmembrane region" description="Helical" evidence="10">
    <location>
        <begin position="159"/>
        <end position="175"/>
    </location>
</feature>
<feature type="transmembrane region" description="Helical" evidence="10">
    <location>
        <begin position="472"/>
        <end position="493"/>
    </location>
</feature>
<dbReference type="PROSITE" id="PS50850">
    <property type="entry name" value="MFS"/>
    <property type="match status" value="1"/>
</dbReference>
<gene>
    <name evidence="12" type="ORF">CPB83DRAFT_846131</name>
</gene>
<feature type="transmembrane region" description="Helical" evidence="10">
    <location>
        <begin position="499"/>
        <end position="520"/>
    </location>
</feature>
<evidence type="ECO:0000256" key="2">
    <source>
        <dbReference type="ARBA" id="ARBA00010992"/>
    </source>
</evidence>
<evidence type="ECO:0000313" key="12">
    <source>
        <dbReference type="EMBL" id="KAF9533254.1"/>
    </source>
</evidence>